<comment type="caution">
    <text evidence="1">The sequence shown here is derived from an EMBL/GenBank/DDBJ whole genome shotgun (WGS) entry which is preliminary data.</text>
</comment>
<organism evidence="1">
    <name type="scientific">marine sediment metagenome</name>
    <dbReference type="NCBI Taxonomy" id="412755"/>
    <lineage>
        <taxon>unclassified sequences</taxon>
        <taxon>metagenomes</taxon>
        <taxon>ecological metagenomes</taxon>
    </lineage>
</organism>
<dbReference type="AlphaFoldDB" id="X1U2W0"/>
<sequence length="67" mass="7896">MALKRRIIRKSIEVVKGNLHSISFRHNKEILKLTEYQLGEKEIREKVTELGKKITRDYQGKDLVFIG</sequence>
<accession>X1U2W0</accession>
<feature type="non-terminal residue" evidence="1">
    <location>
        <position position="67"/>
    </location>
</feature>
<protein>
    <submittedName>
        <fullName evidence="1">Uncharacterized protein</fullName>
    </submittedName>
</protein>
<gene>
    <name evidence="1" type="ORF">S12H4_34850</name>
</gene>
<name>X1U2W0_9ZZZZ</name>
<reference evidence="1" key="1">
    <citation type="journal article" date="2014" name="Front. Microbiol.">
        <title>High frequency of phylogenetically diverse reductive dehalogenase-homologous genes in deep subseafloor sedimentary metagenomes.</title>
        <authorList>
            <person name="Kawai M."/>
            <person name="Futagami T."/>
            <person name="Toyoda A."/>
            <person name="Takaki Y."/>
            <person name="Nishi S."/>
            <person name="Hori S."/>
            <person name="Arai W."/>
            <person name="Tsubouchi T."/>
            <person name="Morono Y."/>
            <person name="Uchiyama I."/>
            <person name="Ito T."/>
            <person name="Fujiyama A."/>
            <person name="Inagaki F."/>
            <person name="Takami H."/>
        </authorList>
    </citation>
    <scope>NUCLEOTIDE SEQUENCE</scope>
    <source>
        <strain evidence="1">Expedition CK06-06</strain>
    </source>
</reference>
<evidence type="ECO:0000313" key="1">
    <source>
        <dbReference type="EMBL" id="GAI94150.1"/>
    </source>
</evidence>
<dbReference type="EMBL" id="BARW01020656">
    <property type="protein sequence ID" value="GAI94150.1"/>
    <property type="molecule type" value="Genomic_DNA"/>
</dbReference>
<proteinExistence type="predicted"/>